<dbReference type="InterPro" id="IPR017871">
    <property type="entry name" value="ABC_transporter-like_CS"/>
</dbReference>
<dbReference type="Pfam" id="PF00005">
    <property type="entry name" value="ABC_tran"/>
    <property type="match status" value="2"/>
</dbReference>
<dbReference type="RefSeq" id="WP_158444446.1">
    <property type="nucleotide sequence ID" value="NZ_JAOAOS010000017.1"/>
</dbReference>
<dbReference type="InterPro" id="IPR003593">
    <property type="entry name" value="AAA+_ATPase"/>
</dbReference>
<evidence type="ECO:0000256" key="4">
    <source>
        <dbReference type="ARBA" id="ARBA00022737"/>
    </source>
</evidence>
<dbReference type="CDD" id="cd03215">
    <property type="entry name" value="ABC_Carb_Monos_II"/>
    <property type="match status" value="1"/>
</dbReference>
<dbReference type="InterPro" id="IPR050107">
    <property type="entry name" value="ABC_carbohydrate_import_ATPase"/>
</dbReference>
<evidence type="ECO:0000256" key="2">
    <source>
        <dbReference type="ARBA" id="ARBA00022448"/>
    </source>
</evidence>
<dbReference type="PANTHER" id="PTHR43790">
    <property type="entry name" value="CARBOHYDRATE TRANSPORT ATP-BINDING PROTEIN MG119-RELATED"/>
    <property type="match status" value="1"/>
</dbReference>
<dbReference type="EMBL" id="JBHSLI010000003">
    <property type="protein sequence ID" value="MFC5293353.1"/>
    <property type="molecule type" value="Genomic_DNA"/>
</dbReference>
<dbReference type="PANTHER" id="PTHR43790:SF9">
    <property type="entry name" value="GALACTOFURANOSE TRANSPORTER ATP-BINDING PROTEIN YTFR"/>
    <property type="match status" value="1"/>
</dbReference>
<dbReference type="Gene3D" id="3.40.50.300">
    <property type="entry name" value="P-loop containing nucleotide triphosphate hydrolases"/>
    <property type="match status" value="2"/>
</dbReference>
<dbReference type="CDD" id="cd03216">
    <property type="entry name" value="ABC_Carb_Monos_I"/>
    <property type="match status" value="1"/>
</dbReference>
<comment type="similarity">
    <text evidence="1">Belongs to the ABC transporter superfamily.</text>
</comment>
<gene>
    <name evidence="8" type="ORF">ACFPK2_10175</name>
</gene>
<comment type="caution">
    <text evidence="8">The sequence shown here is derived from an EMBL/GenBank/DDBJ whole genome shotgun (WGS) entry which is preliminary data.</text>
</comment>
<evidence type="ECO:0000259" key="7">
    <source>
        <dbReference type="PROSITE" id="PS50893"/>
    </source>
</evidence>
<sequence length="632" mass="68462">MQHPPPQGDKPLLLAARDVTKTFDRTRALAGADFELAEGEIHGLLGANGAGKSTLSKIISGHHSFDSGEMLYRGQSIRLRNTRDALRIGIAIVMQETSLVPDLTVLENIFLPELGRPGRLDYAAMRERGRVILDSLGQSDSLPFDWKVRQLSSAQKQLVEIAKALGVGAKLIIFDEPTAALSPGEVSRLFDVMARLRETGRGLVFVSHRLEEVFSITDRVTVMREGRTVLKAHPTADLSQAELIRAMVGAELGAIYTEPHRQGEARHGPAILEVSHLAAQPQVKDVSFSVRAGEILGLGGLVGAGRSETVEAIFGLRPRSGGEVRLAGRDLRANDPQAAIRAGLGFVAEDRRTQNIVPDLSVKENLLLAHLGAHRGFLRGYQSRKRKVSELLQRLGLPEERLMDASMLNFSGGMQQKIIMARWLLLSPKVLILDEPTKGVDIGTRAGIYAMLRDIVAEGAAVIVVSSDFEELLGISDRIVVVSDGCTIADLPSAMLDEEKLTLLAAPRTSMAHNTAMLEHFAREHGGAGFWALVEEDRIICLNAVVANAALDPGFKAGEACVAAQTQIPRALSRREPIFVPEADNGRTTLLLPMRNSRGHDLGWVGLSLFPDAELPQPEAIKARIDSIAAAL</sequence>
<accession>A0ABW0F476</accession>
<evidence type="ECO:0000256" key="3">
    <source>
        <dbReference type="ARBA" id="ARBA00022597"/>
    </source>
</evidence>
<dbReference type="PROSITE" id="PS50893">
    <property type="entry name" value="ABC_TRANSPORTER_2"/>
    <property type="match status" value="2"/>
</dbReference>
<evidence type="ECO:0000313" key="9">
    <source>
        <dbReference type="Proteomes" id="UP001595976"/>
    </source>
</evidence>
<dbReference type="InterPro" id="IPR027417">
    <property type="entry name" value="P-loop_NTPase"/>
</dbReference>
<feature type="domain" description="ABC transporter" evidence="7">
    <location>
        <begin position="14"/>
        <end position="250"/>
    </location>
</feature>
<protein>
    <submittedName>
        <fullName evidence="8">Sugar ABC transporter ATP-binding protein</fullName>
    </submittedName>
</protein>
<evidence type="ECO:0000256" key="5">
    <source>
        <dbReference type="ARBA" id="ARBA00022741"/>
    </source>
</evidence>
<evidence type="ECO:0000256" key="1">
    <source>
        <dbReference type="ARBA" id="ARBA00005417"/>
    </source>
</evidence>
<keyword evidence="5" id="KW-0547">Nucleotide-binding</keyword>
<dbReference type="GO" id="GO:0005524">
    <property type="term" value="F:ATP binding"/>
    <property type="evidence" value="ECO:0007669"/>
    <property type="project" value="UniProtKB-KW"/>
</dbReference>
<dbReference type="Proteomes" id="UP001595976">
    <property type="component" value="Unassembled WGS sequence"/>
</dbReference>
<dbReference type="PROSITE" id="PS00211">
    <property type="entry name" value="ABC_TRANSPORTER_1"/>
    <property type="match status" value="1"/>
</dbReference>
<evidence type="ECO:0000313" key="8">
    <source>
        <dbReference type="EMBL" id="MFC5293353.1"/>
    </source>
</evidence>
<reference evidence="9" key="1">
    <citation type="journal article" date="2019" name="Int. J. Syst. Evol. Microbiol.">
        <title>The Global Catalogue of Microorganisms (GCM) 10K type strain sequencing project: providing services to taxonomists for standard genome sequencing and annotation.</title>
        <authorList>
            <consortium name="The Broad Institute Genomics Platform"/>
            <consortium name="The Broad Institute Genome Sequencing Center for Infectious Disease"/>
            <person name="Wu L."/>
            <person name="Ma J."/>
        </authorList>
    </citation>
    <scope>NUCLEOTIDE SEQUENCE [LARGE SCALE GENOMIC DNA]</scope>
    <source>
        <strain evidence="9">CGMCC 1.15643</strain>
    </source>
</reference>
<dbReference type="InterPro" id="IPR003439">
    <property type="entry name" value="ABC_transporter-like_ATP-bd"/>
</dbReference>
<evidence type="ECO:0000256" key="6">
    <source>
        <dbReference type="ARBA" id="ARBA00022840"/>
    </source>
</evidence>
<dbReference type="SUPFAM" id="SSF52540">
    <property type="entry name" value="P-loop containing nucleoside triphosphate hydrolases"/>
    <property type="match status" value="2"/>
</dbReference>
<organism evidence="8 9">
    <name type="scientific">Bosea minatitlanensis</name>
    <dbReference type="NCBI Taxonomy" id="128782"/>
    <lineage>
        <taxon>Bacteria</taxon>
        <taxon>Pseudomonadati</taxon>
        <taxon>Pseudomonadota</taxon>
        <taxon>Alphaproteobacteria</taxon>
        <taxon>Hyphomicrobiales</taxon>
        <taxon>Boseaceae</taxon>
        <taxon>Bosea</taxon>
    </lineage>
</organism>
<proteinExistence type="inferred from homology"/>
<keyword evidence="6 8" id="KW-0067">ATP-binding</keyword>
<keyword evidence="2" id="KW-0813">Transport</keyword>
<keyword evidence="4" id="KW-0677">Repeat</keyword>
<keyword evidence="3" id="KW-0762">Sugar transport</keyword>
<keyword evidence="9" id="KW-1185">Reference proteome</keyword>
<feature type="domain" description="ABC transporter" evidence="7">
    <location>
        <begin position="266"/>
        <end position="509"/>
    </location>
</feature>
<dbReference type="SMART" id="SM00382">
    <property type="entry name" value="AAA"/>
    <property type="match status" value="2"/>
</dbReference>
<name>A0ABW0F476_9HYPH</name>